<dbReference type="EMBL" id="LHPG02000002">
    <property type="protein sequence ID" value="PRW60638.1"/>
    <property type="molecule type" value="Genomic_DNA"/>
</dbReference>
<dbReference type="GO" id="GO:0016149">
    <property type="term" value="F:translation release factor activity, codon specific"/>
    <property type="evidence" value="ECO:0007669"/>
    <property type="project" value="InterPro"/>
</dbReference>
<evidence type="ECO:0000256" key="6">
    <source>
        <dbReference type="SAM" id="SignalP"/>
    </source>
</evidence>
<comment type="caution">
    <text evidence="8">The sequence shown here is derived from an EMBL/GenBank/DDBJ whole genome shotgun (WGS) entry which is preliminary data.</text>
</comment>
<dbReference type="SUPFAM" id="SSF75620">
    <property type="entry name" value="Release factor"/>
    <property type="match status" value="1"/>
</dbReference>
<sequence length="468" mass="51120">MAARRSTLSALLRAAAAAAAPLQAAGCPAAAGQARVLATLPSLFGWQPAFQLQPAQQQHWQQQQQHAAQQHSGSSSRCPQQQARRFTAAAARCDLLSDHSAHITPAIEVQLERILLRRGELEKLLLDVNSMTNDEFAQAQRELAEVGAVADQVEQLRALRQELADLESIISDASAEESLKQLAREERDTAMQEQVPALEQELLVSLLPKDQNDARGVVVEVRAGAGGAEASLFAWELFRMYERYAQAQGWKFDVVEVAESELGGCKLASAAISGRGGVYGQLKFESGIHRVQRVPVTESGGRTHTSTASVAVLAQAEDVEVSIRDEDLRIDTYRSGGAGGQHVNTTDSAVRITHLPTGLVVTCQDERSQHKNKAKALKVLGARLYEAQQAEQQRQLSKQRKGQIGTGDRSERIRTYNFKEGRITDHRVGLTEHGMEEMLAGAKLPAFIEALRRQEQVELLASLHEAEG</sequence>
<dbReference type="OrthoDB" id="2019491at2759"/>
<dbReference type="NCBIfam" id="NF001859">
    <property type="entry name" value="PRK00591.1"/>
    <property type="match status" value="1"/>
</dbReference>
<dbReference type="Gene3D" id="3.30.160.20">
    <property type="match status" value="1"/>
</dbReference>
<accession>A0A2P6U2U9</accession>
<feature type="domain" description="Prokaryotic-type class I peptide chain release factors" evidence="7">
    <location>
        <begin position="334"/>
        <end position="350"/>
    </location>
</feature>
<feature type="region of interest" description="Disordered" evidence="5">
    <location>
        <begin position="391"/>
        <end position="411"/>
    </location>
</feature>
<dbReference type="NCBIfam" id="TIGR00019">
    <property type="entry name" value="prfA"/>
    <property type="match status" value="1"/>
</dbReference>
<gene>
    <name evidence="8" type="ORF">C2E21_0920</name>
</gene>
<dbReference type="InterPro" id="IPR005139">
    <property type="entry name" value="PCRF"/>
</dbReference>
<keyword evidence="9" id="KW-1185">Reference proteome</keyword>
<name>A0A2P6U2U9_CHLSO</name>
<dbReference type="AlphaFoldDB" id="A0A2P6U2U9"/>
<evidence type="ECO:0000256" key="3">
    <source>
        <dbReference type="ARBA" id="ARBA00022917"/>
    </source>
</evidence>
<evidence type="ECO:0000256" key="2">
    <source>
        <dbReference type="ARBA" id="ARBA00022481"/>
    </source>
</evidence>
<dbReference type="PANTHER" id="PTHR43804:SF7">
    <property type="entry name" value="LD18447P"/>
    <property type="match status" value="1"/>
</dbReference>
<evidence type="ECO:0000256" key="4">
    <source>
        <dbReference type="SAM" id="Coils"/>
    </source>
</evidence>
<proteinExistence type="inferred from homology"/>
<keyword evidence="4" id="KW-0175">Coiled coil</keyword>
<dbReference type="FunFam" id="3.30.160.20:FF:000004">
    <property type="entry name" value="Peptide chain release factor 1"/>
    <property type="match status" value="1"/>
</dbReference>
<dbReference type="STRING" id="3076.A0A2P6U2U9"/>
<keyword evidence="6" id="KW-0732">Signal</keyword>
<dbReference type="Pfam" id="PF03462">
    <property type="entry name" value="PCRF"/>
    <property type="match status" value="1"/>
</dbReference>
<dbReference type="InterPro" id="IPR006311">
    <property type="entry name" value="TAT_signal"/>
</dbReference>
<keyword evidence="2" id="KW-0488">Methylation</keyword>
<dbReference type="InterPro" id="IPR000352">
    <property type="entry name" value="Pep_chain_release_fac_I"/>
</dbReference>
<dbReference type="Proteomes" id="UP000239899">
    <property type="component" value="Unassembled WGS sequence"/>
</dbReference>
<feature type="region of interest" description="Disordered" evidence="5">
    <location>
        <begin position="55"/>
        <end position="81"/>
    </location>
</feature>
<dbReference type="PANTHER" id="PTHR43804">
    <property type="entry name" value="LD18447P"/>
    <property type="match status" value="1"/>
</dbReference>
<evidence type="ECO:0000256" key="1">
    <source>
        <dbReference type="ARBA" id="ARBA00010835"/>
    </source>
</evidence>
<dbReference type="InterPro" id="IPR004373">
    <property type="entry name" value="RF-1"/>
</dbReference>
<feature type="chain" id="PRO_5015173601" evidence="6">
    <location>
        <begin position="20"/>
        <end position="468"/>
    </location>
</feature>
<protein>
    <submittedName>
        <fullName evidence="8">Peptide chain release factor 1 isoform X3</fullName>
    </submittedName>
</protein>
<evidence type="ECO:0000259" key="7">
    <source>
        <dbReference type="PROSITE" id="PS00745"/>
    </source>
</evidence>
<dbReference type="PROSITE" id="PS51318">
    <property type="entry name" value="TAT"/>
    <property type="match status" value="1"/>
</dbReference>
<feature type="compositionally biased region" description="Low complexity" evidence="5">
    <location>
        <begin position="55"/>
        <end position="70"/>
    </location>
</feature>
<evidence type="ECO:0000256" key="5">
    <source>
        <dbReference type="SAM" id="MobiDB-lite"/>
    </source>
</evidence>
<comment type="similarity">
    <text evidence="1">Belongs to the prokaryotic/mitochondrial release factor family.</text>
</comment>
<dbReference type="Gene3D" id="6.10.140.1950">
    <property type="match status" value="1"/>
</dbReference>
<dbReference type="Pfam" id="PF00472">
    <property type="entry name" value="RF-1"/>
    <property type="match status" value="1"/>
</dbReference>
<dbReference type="GO" id="GO:0005737">
    <property type="term" value="C:cytoplasm"/>
    <property type="evidence" value="ECO:0007669"/>
    <property type="project" value="UniProtKB-ARBA"/>
</dbReference>
<dbReference type="InterPro" id="IPR050057">
    <property type="entry name" value="Prokaryotic/Mito_RF"/>
</dbReference>
<evidence type="ECO:0000313" key="8">
    <source>
        <dbReference type="EMBL" id="PRW60638.1"/>
    </source>
</evidence>
<dbReference type="PROSITE" id="PS00745">
    <property type="entry name" value="RF_PROK_I"/>
    <property type="match status" value="1"/>
</dbReference>
<dbReference type="Gene3D" id="3.30.70.1660">
    <property type="match status" value="1"/>
</dbReference>
<dbReference type="InterPro" id="IPR045853">
    <property type="entry name" value="Pep_chain_release_fac_I_sf"/>
</dbReference>
<feature type="signal peptide" evidence="6">
    <location>
        <begin position="1"/>
        <end position="19"/>
    </location>
</feature>
<dbReference type="FunFam" id="3.30.70.1660:FF:000002">
    <property type="entry name" value="Peptide chain release factor 1"/>
    <property type="match status" value="1"/>
</dbReference>
<dbReference type="HAMAP" id="MF_00093">
    <property type="entry name" value="Rel_fac_1"/>
    <property type="match status" value="1"/>
</dbReference>
<feature type="coiled-coil region" evidence="4">
    <location>
        <begin position="149"/>
        <end position="176"/>
    </location>
</feature>
<organism evidence="8 9">
    <name type="scientific">Chlorella sorokiniana</name>
    <name type="common">Freshwater green alga</name>
    <dbReference type="NCBI Taxonomy" id="3076"/>
    <lineage>
        <taxon>Eukaryota</taxon>
        <taxon>Viridiplantae</taxon>
        <taxon>Chlorophyta</taxon>
        <taxon>core chlorophytes</taxon>
        <taxon>Trebouxiophyceae</taxon>
        <taxon>Chlorellales</taxon>
        <taxon>Chlorellaceae</taxon>
        <taxon>Chlorella clade</taxon>
        <taxon>Chlorella</taxon>
    </lineage>
</organism>
<reference evidence="8 9" key="1">
    <citation type="journal article" date="2018" name="Plant J.">
        <title>Genome sequences of Chlorella sorokiniana UTEX 1602 and Micractinium conductrix SAG 241.80: implications to maltose excretion by a green alga.</title>
        <authorList>
            <person name="Arriola M.B."/>
            <person name="Velmurugan N."/>
            <person name="Zhang Y."/>
            <person name="Plunkett M.H."/>
            <person name="Hondzo H."/>
            <person name="Barney B.M."/>
        </authorList>
    </citation>
    <scope>NUCLEOTIDE SEQUENCE [LARGE SCALE GENOMIC DNA]</scope>
    <source>
        <strain evidence="9">UTEX 1602</strain>
    </source>
</reference>
<evidence type="ECO:0000313" key="9">
    <source>
        <dbReference type="Proteomes" id="UP000239899"/>
    </source>
</evidence>
<keyword evidence="3" id="KW-0648">Protein biosynthesis</keyword>
<dbReference type="SMART" id="SM00937">
    <property type="entry name" value="PCRF"/>
    <property type="match status" value="1"/>
</dbReference>